<feature type="domain" description="Alpha-carbonic anhydrase" evidence="2">
    <location>
        <begin position="506"/>
        <end position="626"/>
    </location>
</feature>
<keyword evidence="4" id="KW-0695">RNA-directed DNA polymerase</keyword>
<dbReference type="PANTHER" id="PTHR47510">
    <property type="entry name" value="REVERSE TRANSCRIPTASE DOMAIN-CONTAINING PROTEIN"/>
    <property type="match status" value="1"/>
</dbReference>
<sequence>MKSRDRWRKIARRTNNPDAWAAYRNLRKDVNREIRSPERAYASDHITSDPNNSGQFWMIIPSFIPRKSASERSFSKDNWTVANHFNPFFTSVGRVADDKINSLANECNFDLSAPAFDPGISPVTDQFNFKHVDCDEVAQIVRSMPPNKSSGIDNIPVRVIKDSLPAILSVLSSLINASFSRGKFPRSWKLSVVSPIPKEGNHEEPNNNRPISLLPILSKVCERAALNQIMPFLVLNERLSTRQSGNKKLHTTETSFIRTIDAILSAIDEKKITAVVLLDMSKAFDTINHGILLNKLLDIGTSPSSVAWLSYEHVNLTPYSVMRVNLAAQVLTASVAAVLKTFGPPGTAATAKLCEVIDGFFDCLNVRSMTEHQRKRKPFLAPYTSVNDERFAWLTEFLDYLRTWKENVDNRPVWVRILVLINSINTTLSWEKRLRRYPAPNGRHVLGKSYSKLRSQKLHRRVLEHIMKDDKYKEEIHLDLRSVYLRSEYPLQIHIDKGNRAVSGRFFNLHNHKPTFKLLAEDQETVLLTGGSLTAPYVMDQFHFHVYCTRAEAEQHTLDGSQFLLHLVFFRKKYKKYNKAVHRFQDGLVAIAIPLEVKEEGYETKNPQMGKFASLVDYISRNESKTLL</sequence>
<keyword evidence="4" id="KW-0548">Nucleotidyltransferase</keyword>
<accession>A0A2B4RNU5</accession>
<dbReference type="OrthoDB" id="5987630at2759"/>
<evidence type="ECO:0000259" key="3">
    <source>
        <dbReference type="Pfam" id="PF21788"/>
    </source>
</evidence>
<name>A0A2B4RNU5_STYPI</name>
<dbReference type="InterPro" id="IPR001148">
    <property type="entry name" value="CA_dom"/>
</dbReference>
<feature type="domain" description="Transposable element P transposase-like GTP-binding insertion" evidence="3">
    <location>
        <begin position="309"/>
        <end position="375"/>
    </location>
</feature>
<dbReference type="EMBL" id="LSMT01000389">
    <property type="protein sequence ID" value="PFX18846.1"/>
    <property type="molecule type" value="Genomic_DNA"/>
</dbReference>
<keyword evidence="4" id="KW-0808">Transferase</keyword>
<reference evidence="5" key="1">
    <citation type="journal article" date="2017" name="bioRxiv">
        <title>Comparative analysis of the genomes of Stylophora pistillata and Acropora digitifera provides evidence for extensive differences between species of corals.</title>
        <authorList>
            <person name="Voolstra C.R."/>
            <person name="Li Y."/>
            <person name="Liew Y.J."/>
            <person name="Baumgarten S."/>
            <person name="Zoccola D."/>
            <person name="Flot J.-F."/>
            <person name="Tambutte S."/>
            <person name="Allemand D."/>
            <person name="Aranda M."/>
        </authorList>
    </citation>
    <scope>NUCLEOTIDE SEQUENCE [LARGE SCALE GENOMIC DNA]</scope>
</reference>
<dbReference type="STRING" id="50429.A0A2B4RNU5"/>
<dbReference type="InterPro" id="IPR043502">
    <property type="entry name" value="DNA/RNA_pol_sf"/>
</dbReference>
<dbReference type="InterPro" id="IPR000477">
    <property type="entry name" value="RT_dom"/>
</dbReference>
<evidence type="ECO:0000259" key="2">
    <source>
        <dbReference type="Pfam" id="PF00194"/>
    </source>
</evidence>
<feature type="domain" description="Reverse transcriptase" evidence="1">
    <location>
        <begin position="196"/>
        <end position="308"/>
    </location>
</feature>
<evidence type="ECO:0000259" key="1">
    <source>
        <dbReference type="Pfam" id="PF00078"/>
    </source>
</evidence>
<evidence type="ECO:0000313" key="4">
    <source>
        <dbReference type="EMBL" id="PFX18846.1"/>
    </source>
</evidence>
<gene>
    <name evidence="4" type="primary">RTase</name>
    <name evidence="4" type="ORF">AWC38_SpisGene16758</name>
</gene>
<dbReference type="PANTHER" id="PTHR47510:SF3">
    <property type="entry name" value="ENDO_EXONUCLEASE_PHOSPHATASE DOMAIN-CONTAINING PROTEIN"/>
    <property type="match status" value="1"/>
</dbReference>
<dbReference type="SUPFAM" id="SSF51069">
    <property type="entry name" value="Carbonic anhydrase"/>
    <property type="match status" value="1"/>
</dbReference>
<dbReference type="Pfam" id="PF21788">
    <property type="entry name" value="TNP-like_GBD"/>
    <property type="match status" value="1"/>
</dbReference>
<dbReference type="Pfam" id="PF00078">
    <property type="entry name" value="RVT_1"/>
    <property type="match status" value="1"/>
</dbReference>
<protein>
    <submittedName>
        <fullName evidence="4">Putative RNA-directed DNA polymerase from transposon BS</fullName>
    </submittedName>
</protein>
<dbReference type="Gene3D" id="3.10.200.10">
    <property type="entry name" value="Alpha carbonic anhydrase"/>
    <property type="match status" value="1"/>
</dbReference>
<organism evidence="4 5">
    <name type="scientific">Stylophora pistillata</name>
    <name type="common">Smooth cauliflower coral</name>
    <dbReference type="NCBI Taxonomy" id="50429"/>
    <lineage>
        <taxon>Eukaryota</taxon>
        <taxon>Metazoa</taxon>
        <taxon>Cnidaria</taxon>
        <taxon>Anthozoa</taxon>
        <taxon>Hexacorallia</taxon>
        <taxon>Scleractinia</taxon>
        <taxon>Astrocoeniina</taxon>
        <taxon>Pocilloporidae</taxon>
        <taxon>Stylophora</taxon>
    </lineage>
</organism>
<keyword evidence="5" id="KW-1185">Reference proteome</keyword>
<dbReference type="Pfam" id="PF00194">
    <property type="entry name" value="Carb_anhydrase"/>
    <property type="match status" value="1"/>
</dbReference>
<dbReference type="AlphaFoldDB" id="A0A2B4RNU5"/>
<dbReference type="SUPFAM" id="SSF56672">
    <property type="entry name" value="DNA/RNA polymerases"/>
    <property type="match status" value="1"/>
</dbReference>
<dbReference type="InterPro" id="IPR036398">
    <property type="entry name" value="CA_dom_sf"/>
</dbReference>
<evidence type="ECO:0000313" key="5">
    <source>
        <dbReference type="Proteomes" id="UP000225706"/>
    </source>
</evidence>
<comment type="caution">
    <text evidence="4">The sequence shown here is derived from an EMBL/GenBank/DDBJ whole genome shotgun (WGS) entry which is preliminary data.</text>
</comment>
<dbReference type="GO" id="GO:0003964">
    <property type="term" value="F:RNA-directed DNA polymerase activity"/>
    <property type="evidence" value="ECO:0007669"/>
    <property type="project" value="UniProtKB-KW"/>
</dbReference>
<dbReference type="Proteomes" id="UP000225706">
    <property type="component" value="Unassembled WGS sequence"/>
</dbReference>
<dbReference type="InterPro" id="IPR048366">
    <property type="entry name" value="TNP-like_GBD"/>
</dbReference>
<proteinExistence type="predicted"/>